<dbReference type="EMBL" id="KV919120">
    <property type="protein sequence ID" value="OSX71631.1"/>
    <property type="molecule type" value="Genomic_DNA"/>
</dbReference>
<evidence type="ECO:0008006" key="3">
    <source>
        <dbReference type="Google" id="ProtNLM"/>
    </source>
</evidence>
<organism evidence="1 2">
    <name type="scientific">Porphyra umbilicalis</name>
    <name type="common">Purple laver</name>
    <name type="synonym">Red alga</name>
    <dbReference type="NCBI Taxonomy" id="2786"/>
    <lineage>
        <taxon>Eukaryota</taxon>
        <taxon>Rhodophyta</taxon>
        <taxon>Bangiophyceae</taxon>
        <taxon>Bangiales</taxon>
        <taxon>Bangiaceae</taxon>
        <taxon>Porphyra</taxon>
    </lineage>
</organism>
<keyword evidence="2" id="KW-1185">Reference proteome</keyword>
<accession>A0A1X6NSN9</accession>
<gene>
    <name evidence="1" type="ORF">BU14_0517s0001</name>
</gene>
<evidence type="ECO:0000313" key="2">
    <source>
        <dbReference type="Proteomes" id="UP000218209"/>
    </source>
</evidence>
<dbReference type="AlphaFoldDB" id="A0A1X6NSN9"/>
<reference evidence="1 2" key="1">
    <citation type="submission" date="2017-03" db="EMBL/GenBank/DDBJ databases">
        <title>WGS assembly of Porphyra umbilicalis.</title>
        <authorList>
            <person name="Brawley S.H."/>
            <person name="Blouin N.A."/>
            <person name="Ficko-Blean E."/>
            <person name="Wheeler G.L."/>
            <person name="Lohr M."/>
            <person name="Goodson H.V."/>
            <person name="Jenkins J.W."/>
            <person name="Blaby-Haas C.E."/>
            <person name="Helliwell K.E."/>
            <person name="Chan C."/>
            <person name="Marriage T."/>
            <person name="Bhattacharya D."/>
            <person name="Klein A.S."/>
            <person name="Badis Y."/>
            <person name="Brodie J."/>
            <person name="Cao Y."/>
            <person name="Collen J."/>
            <person name="Dittami S.M."/>
            <person name="Gachon C.M."/>
            <person name="Green B.R."/>
            <person name="Karpowicz S."/>
            <person name="Kim J.W."/>
            <person name="Kudahl U."/>
            <person name="Lin S."/>
            <person name="Michel G."/>
            <person name="Mittag M."/>
            <person name="Olson B.J."/>
            <person name="Pangilinan J."/>
            <person name="Peng Y."/>
            <person name="Qiu H."/>
            <person name="Shu S."/>
            <person name="Singer J.T."/>
            <person name="Smith A.G."/>
            <person name="Sprecher B.N."/>
            <person name="Wagner V."/>
            <person name="Wang W."/>
            <person name="Wang Z.-Y."/>
            <person name="Yan J."/>
            <person name="Yarish C."/>
            <person name="Zoeuner-Riek S."/>
            <person name="Zhuang Y."/>
            <person name="Zou Y."/>
            <person name="Lindquist E.A."/>
            <person name="Grimwood J."/>
            <person name="Barry K."/>
            <person name="Rokhsar D.S."/>
            <person name="Schmutz J."/>
            <person name="Stiller J.W."/>
            <person name="Grossman A.R."/>
            <person name="Prochnik S.E."/>
        </authorList>
    </citation>
    <scope>NUCLEOTIDE SEQUENCE [LARGE SCALE GENOMIC DNA]</scope>
    <source>
        <strain evidence="1">4086291</strain>
    </source>
</reference>
<protein>
    <recommendedName>
        <fullName evidence="3">DUF659 domain-containing protein</fullName>
    </recommendedName>
</protein>
<evidence type="ECO:0000313" key="1">
    <source>
        <dbReference type="EMBL" id="OSX71631.1"/>
    </source>
</evidence>
<sequence length="182" mass="19785">MSMSAAHAEAVNVAYAEAVFASGGKFGYCTDDDEWAAFYSKLVGPVWLPPLRSLMSPKYVNTVFHKVDASMHAVLASLVGRFYQCDGWTGPNGEQVFCVSLGAPLPFYVSSSRIAGRRESADTLVDKIKEQLSLVENAAEESWQTFHDTGFVTDSPNVNHSARTQLLEADVFSFGYGCASHA</sequence>
<dbReference type="Proteomes" id="UP000218209">
    <property type="component" value="Unassembled WGS sequence"/>
</dbReference>
<proteinExistence type="predicted"/>
<name>A0A1X6NSN9_PORUM</name>